<comment type="caution">
    <text evidence="1">The sequence shown here is derived from an EMBL/GenBank/DDBJ whole genome shotgun (WGS) entry which is preliminary data.</text>
</comment>
<evidence type="ECO:0008006" key="3">
    <source>
        <dbReference type="Google" id="ProtNLM"/>
    </source>
</evidence>
<name>A0AAJ0G8N6_9PEZI</name>
<evidence type="ECO:0000313" key="1">
    <source>
        <dbReference type="EMBL" id="KAK3048548.1"/>
    </source>
</evidence>
<proteinExistence type="predicted"/>
<dbReference type="PANTHER" id="PTHR48312">
    <property type="match status" value="1"/>
</dbReference>
<keyword evidence="2" id="KW-1185">Reference proteome</keyword>
<dbReference type="AlphaFoldDB" id="A0AAJ0G8N6"/>
<accession>A0AAJ0G8N6</accession>
<sequence>MTRSDPIKPVCVFDGPRTCSQVFGKLWMAHPQLEHVFMHMMGPSVYGPQKNIWRGRQHCQDAEAAFTSLTETANNGPGMFPPETYPNQSKEIQQTVAAIQERRKTAWVKDHTFCVMPPAVIDTWLSKKSWSEKQLDNPTPFSTEFLDSVTPVFLFRHPALTIPSWLRMMKDSLRNEIEDEDFQICTTLYWTRLLFDSYLRRRGVMGCSNGGKSCKVPLIIETSDLIYKTEAVVHRVCQETGVARDGVQFAWEPAPEDLQPPSALARTFFKDMFESTGIRRKLQVGKPREVR</sequence>
<dbReference type="EMBL" id="JAWDJX010000047">
    <property type="protein sequence ID" value="KAK3048548.1"/>
    <property type="molecule type" value="Genomic_DNA"/>
</dbReference>
<gene>
    <name evidence="1" type="ORF">LTR09_010042</name>
</gene>
<dbReference type="InterPro" id="IPR027417">
    <property type="entry name" value="P-loop_NTPase"/>
</dbReference>
<dbReference type="PANTHER" id="PTHR48312:SF1">
    <property type="entry name" value="SULFOTRANSFERASE"/>
    <property type="match status" value="1"/>
</dbReference>
<reference evidence="1" key="1">
    <citation type="submission" date="2023-04" db="EMBL/GenBank/DDBJ databases">
        <title>Black Yeasts Isolated from many extreme environments.</title>
        <authorList>
            <person name="Coleine C."/>
            <person name="Stajich J.E."/>
            <person name="Selbmann L."/>
        </authorList>
    </citation>
    <scope>NUCLEOTIDE SEQUENCE</scope>
    <source>
        <strain evidence="1">CCFEE 5312</strain>
    </source>
</reference>
<dbReference type="Gene3D" id="3.40.50.300">
    <property type="entry name" value="P-loop containing nucleotide triphosphate hydrolases"/>
    <property type="match status" value="1"/>
</dbReference>
<evidence type="ECO:0000313" key="2">
    <source>
        <dbReference type="Proteomes" id="UP001271007"/>
    </source>
</evidence>
<organism evidence="1 2">
    <name type="scientific">Extremus antarcticus</name>
    <dbReference type="NCBI Taxonomy" id="702011"/>
    <lineage>
        <taxon>Eukaryota</taxon>
        <taxon>Fungi</taxon>
        <taxon>Dikarya</taxon>
        <taxon>Ascomycota</taxon>
        <taxon>Pezizomycotina</taxon>
        <taxon>Dothideomycetes</taxon>
        <taxon>Dothideomycetidae</taxon>
        <taxon>Mycosphaerellales</taxon>
        <taxon>Extremaceae</taxon>
        <taxon>Extremus</taxon>
    </lineage>
</organism>
<protein>
    <recommendedName>
        <fullName evidence="3">Sulfotransferase</fullName>
    </recommendedName>
</protein>
<dbReference type="Proteomes" id="UP001271007">
    <property type="component" value="Unassembled WGS sequence"/>
</dbReference>